<evidence type="ECO:0000313" key="10">
    <source>
        <dbReference type="EMBL" id="MQT11443.1"/>
    </source>
</evidence>
<keyword evidence="6 8" id="KW-1133">Transmembrane helix</keyword>
<keyword evidence="7 8" id="KW-0472">Membrane</keyword>
<sequence>MSRVAVAAAGGRPLAVRLPSSPWLLVLPFLAVLAVFYVVPIGQVLWLSFSDPTLGFGNYARLASSESLQRVLLTTFRVCATTTFFAITLGYLIAYVMIHAGPTHRLWITGFVLVPFWISLLVRAFAWLTLLRSEGIINNALIGLGVIDQPLPLVYNEFAVVIGMVHYMVPYAVLPLYANMKGIDPRLADASRSLGAGAGRTFLSVTLPLSMPGIVAAGLLVFILTLGFFVTPAILGGGKVVMIAEYVSVQVLKTVRWGVGTMMASVLLATVVFLLIAMAKVVDVRQMFGAK</sequence>
<comment type="caution">
    <text evidence="10">The sequence shown here is derived from an EMBL/GenBank/DDBJ whole genome shotgun (WGS) entry which is preliminary data.</text>
</comment>
<dbReference type="GO" id="GO:0005886">
    <property type="term" value="C:plasma membrane"/>
    <property type="evidence" value="ECO:0007669"/>
    <property type="project" value="UniProtKB-SubCell"/>
</dbReference>
<feature type="transmembrane region" description="Helical" evidence="8">
    <location>
        <begin position="255"/>
        <end position="277"/>
    </location>
</feature>
<name>A0A6A7XYG3_9HYPH</name>
<evidence type="ECO:0000313" key="11">
    <source>
        <dbReference type="Proteomes" id="UP000332515"/>
    </source>
</evidence>
<dbReference type="RefSeq" id="WP_153478106.1">
    <property type="nucleotide sequence ID" value="NZ_VWNA01000001.1"/>
</dbReference>
<feature type="transmembrane region" description="Helical" evidence="8">
    <location>
        <begin position="214"/>
        <end position="235"/>
    </location>
</feature>
<dbReference type="AlphaFoldDB" id="A0A6A7XYG3"/>
<dbReference type="InterPro" id="IPR000515">
    <property type="entry name" value="MetI-like"/>
</dbReference>
<evidence type="ECO:0000256" key="3">
    <source>
        <dbReference type="ARBA" id="ARBA00022448"/>
    </source>
</evidence>
<dbReference type="Pfam" id="PF00528">
    <property type="entry name" value="BPD_transp_1"/>
    <property type="match status" value="1"/>
</dbReference>
<dbReference type="PANTHER" id="PTHR42929:SF5">
    <property type="entry name" value="ABC TRANSPORTER PERMEASE PROTEIN"/>
    <property type="match status" value="1"/>
</dbReference>
<accession>A0A6A7XYG3</accession>
<evidence type="ECO:0000256" key="6">
    <source>
        <dbReference type="ARBA" id="ARBA00022989"/>
    </source>
</evidence>
<evidence type="ECO:0000256" key="5">
    <source>
        <dbReference type="ARBA" id="ARBA00022692"/>
    </source>
</evidence>
<dbReference type="InterPro" id="IPR035906">
    <property type="entry name" value="MetI-like_sf"/>
</dbReference>
<organism evidence="10 11">
    <name type="scientific">Segnochrobactrum spirostomi</name>
    <dbReference type="NCBI Taxonomy" id="2608987"/>
    <lineage>
        <taxon>Bacteria</taxon>
        <taxon>Pseudomonadati</taxon>
        <taxon>Pseudomonadota</taxon>
        <taxon>Alphaproteobacteria</taxon>
        <taxon>Hyphomicrobiales</taxon>
        <taxon>Segnochrobactraceae</taxon>
        <taxon>Segnochrobactrum</taxon>
    </lineage>
</organism>
<feature type="transmembrane region" description="Helical" evidence="8">
    <location>
        <begin position="23"/>
        <end position="49"/>
    </location>
</feature>
<dbReference type="PROSITE" id="PS50928">
    <property type="entry name" value="ABC_TM1"/>
    <property type="match status" value="1"/>
</dbReference>
<keyword evidence="4" id="KW-1003">Cell membrane</keyword>
<dbReference type="PANTHER" id="PTHR42929">
    <property type="entry name" value="INNER MEMBRANE ABC TRANSPORTER PERMEASE PROTEIN YDCU-RELATED-RELATED"/>
    <property type="match status" value="1"/>
</dbReference>
<comment type="subcellular location">
    <subcellularLocation>
        <location evidence="1 8">Cell membrane</location>
        <topology evidence="1 8">Multi-pass membrane protein</topology>
    </subcellularLocation>
</comment>
<evidence type="ECO:0000256" key="4">
    <source>
        <dbReference type="ARBA" id="ARBA00022475"/>
    </source>
</evidence>
<gene>
    <name evidence="10" type="ORF">F0357_01880</name>
</gene>
<evidence type="ECO:0000256" key="1">
    <source>
        <dbReference type="ARBA" id="ARBA00004651"/>
    </source>
</evidence>
<evidence type="ECO:0000256" key="8">
    <source>
        <dbReference type="RuleBase" id="RU363032"/>
    </source>
</evidence>
<feature type="transmembrane region" description="Helical" evidence="8">
    <location>
        <begin position="158"/>
        <end position="178"/>
    </location>
</feature>
<dbReference type="Proteomes" id="UP000332515">
    <property type="component" value="Unassembled WGS sequence"/>
</dbReference>
<reference evidence="10 11" key="1">
    <citation type="submission" date="2019-09" db="EMBL/GenBank/DDBJ databases">
        <title>Segnochrobactrum spirostomi gen. nov., sp. nov., isolated from the ciliate Spirostomum cf. yagiui and description of a novel family, Segnochrobactraceae fam. nov. within the order Rhizobiales of the class Alphaproteobacteria.</title>
        <authorList>
            <person name="Akter S."/>
            <person name="Shazib S.U.A."/>
            <person name="Shin M.K."/>
        </authorList>
    </citation>
    <scope>NUCLEOTIDE SEQUENCE [LARGE SCALE GENOMIC DNA]</scope>
    <source>
        <strain evidence="10 11">Sp-1</strain>
    </source>
</reference>
<evidence type="ECO:0000259" key="9">
    <source>
        <dbReference type="PROSITE" id="PS50928"/>
    </source>
</evidence>
<feature type="transmembrane region" description="Helical" evidence="8">
    <location>
        <begin position="106"/>
        <end position="128"/>
    </location>
</feature>
<comment type="similarity">
    <text evidence="2">Belongs to the binding-protein-dependent transport system permease family. CysTW subfamily.</text>
</comment>
<keyword evidence="5 8" id="KW-0812">Transmembrane</keyword>
<protein>
    <submittedName>
        <fullName evidence="10">ABC transporter permease</fullName>
    </submittedName>
</protein>
<dbReference type="SUPFAM" id="SSF161098">
    <property type="entry name" value="MetI-like"/>
    <property type="match status" value="1"/>
</dbReference>
<keyword evidence="11" id="KW-1185">Reference proteome</keyword>
<feature type="transmembrane region" description="Helical" evidence="8">
    <location>
        <begin position="69"/>
        <end position="94"/>
    </location>
</feature>
<feature type="domain" description="ABC transmembrane type-1" evidence="9">
    <location>
        <begin position="72"/>
        <end position="280"/>
    </location>
</feature>
<dbReference type="GO" id="GO:0055085">
    <property type="term" value="P:transmembrane transport"/>
    <property type="evidence" value="ECO:0007669"/>
    <property type="project" value="InterPro"/>
</dbReference>
<dbReference type="EMBL" id="VWNA01000001">
    <property type="protein sequence ID" value="MQT11443.1"/>
    <property type="molecule type" value="Genomic_DNA"/>
</dbReference>
<dbReference type="CDD" id="cd06261">
    <property type="entry name" value="TM_PBP2"/>
    <property type="match status" value="1"/>
</dbReference>
<dbReference type="Gene3D" id="1.10.3720.10">
    <property type="entry name" value="MetI-like"/>
    <property type="match status" value="1"/>
</dbReference>
<keyword evidence="3 8" id="KW-0813">Transport</keyword>
<evidence type="ECO:0000256" key="7">
    <source>
        <dbReference type="ARBA" id="ARBA00023136"/>
    </source>
</evidence>
<proteinExistence type="inferred from homology"/>
<evidence type="ECO:0000256" key="2">
    <source>
        <dbReference type="ARBA" id="ARBA00007069"/>
    </source>
</evidence>